<keyword evidence="2" id="KW-1185">Reference proteome</keyword>
<proteinExistence type="predicted"/>
<comment type="caution">
    <text evidence="1">The sequence shown here is derived from an EMBL/GenBank/DDBJ whole genome shotgun (WGS) entry which is preliminary data.</text>
</comment>
<dbReference type="AlphaFoldDB" id="A0AAX6G877"/>
<dbReference type="Proteomes" id="UP001140949">
    <property type="component" value="Unassembled WGS sequence"/>
</dbReference>
<name>A0AAX6G877_IRIPA</name>
<sequence length="71" mass="8290">MAKFYVNCLLMQGKHELLLECIKEDLGFEDEMPIAAYIIYRCLLDWRALEDDMTSIFDFTVEAIDNTGLYS</sequence>
<accession>A0AAX6G877</accession>
<reference evidence="1" key="2">
    <citation type="submission" date="2023-04" db="EMBL/GenBank/DDBJ databases">
        <authorList>
            <person name="Bruccoleri R.E."/>
            <person name="Oakeley E.J."/>
            <person name="Faust A.-M."/>
            <person name="Dessus-Babus S."/>
            <person name="Altorfer M."/>
            <person name="Burckhardt D."/>
            <person name="Oertli M."/>
            <person name="Naumann U."/>
            <person name="Petersen F."/>
            <person name="Wong J."/>
        </authorList>
    </citation>
    <scope>NUCLEOTIDE SEQUENCE</scope>
    <source>
        <strain evidence="1">GSM-AAB239-AS_SAM_17_03QT</strain>
        <tissue evidence="1">Leaf</tissue>
    </source>
</reference>
<protein>
    <submittedName>
        <fullName evidence="1">Transcription factor ILR3</fullName>
    </submittedName>
</protein>
<organism evidence="1 2">
    <name type="scientific">Iris pallida</name>
    <name type="common">Sweet iris</name>
    <dbReference type="NCBI Taxonomy" id="29817"/>
    <lineage>
        <taxon>Eukaryota</taxon>
        <taxon>Viridiplantae</taxon>
        <taxon>Streptophyta</taxon>
        <taxon>Embryophyta</taxon>
        <taxon>Tracheophyta</taxon>
        <taxon>Spermatophyta</taxon>
        <taxon>Magnoliopsida</taxon>
        <taxon>Liliopsida</taxon>
        <taxon>Asparagales</taxon>
        <taxon>Iridaceae</taxon>
        <taxon>Iridoideae</taxon>
        <taxon>Irideae</taxon>
        <taxon>Iris</taxon>
    </lineage>
</organism>
<evidence type="ECO:0000313" key="1">
    <source>
        <dbReference type="EMBL" id="KAJ6824904.1"/>
    </source>
</evidence>
<gene>
    <name evidence="1" type="ORF">M6B38_380005</name>
</gene>
<evidence type="ECO:0000313" key="2">
    <source>
        <dbReference type="Proteomes" id="UP001140949"/>
    </source>
</evidence>
<reference evidence="1" key="1">
    <citation type="journal article" date="2023" name="GigaByte">
        <title>Genome assembly of the bearded iris, Iris pallida Lam.</title>
        <authorList>
            <person name="Bruccoleri R.E."/>
            <person name="Oakeley E.J."/>
            <person name="Faust A.M.E."/>
            <person name="Altorfer M."/>
            <person name="Dessus-Babus S."/>
            <person name="Burckhardt D."/>
            <person name="Oertli M."/>
            <person name="Naumann U."/>
            <person name="Petersen F."/>
            <person name="Wong J."/>
        </authorList>
    </citation>
    <scope>NUCLEOTIDE SEQUENCE</scope>
    <source>
        <strain evidence="1">GSM-AAB239-AS_SAM_17_03QT</strain>
    </source>
</reference>
<dbReference type="EMBL" id="JANAVB010021798">
    <property type="protein sequence ID" value="KAJ6824904.1"/>
    <property type="molecule type" value="Genomic_DNA"/>
</dbReference>